<protein>
    <submittedName>
        <fullName evidence="9">Uncharacterized protein</fullName>
    </submittedName>
</protein>
<feature type="domain" description="Acyl-CoA dehydrogenase/oxidase C-terminal" evidence="5">
    <location>
        <begin position="315"/>
        <end position="471"/>
    </location>
</feature>
<dbReference type="Pfam" id="PF22217">
    <property type="entry name" value="ACDH-11_C"/>
    <property type="match status" value="1"/>
</dbReference>
<dbReference type="InterPro" id="IPR006091">
    <property type="entry name" value="Acyl-CoA_Oxase/DH_mid-dom"/>
</dbReference>
<keyword evidence="2 4" id="KW-0285">Flavoprotein</keyword>
<proteinExistence type="inferred from homology"/>
<comment type="caution">
    <text evidence="9">The sequence shown here is derived from an EMBL/GenBank/DDBJ whole genome shotgun (WGS) entry which is preliminary data.</text>
</comment>
<sequence>MPLVPSRLLLGLVRMSSGPAQYRHAKIGEFTQTPPIIHNPYSDDPLLKRTLRRLVPRKDFDRVSKDLSTFGDRVVTEIDYLGRQCELNQPRLEQYDAWGRRVDNLIVCPEWYRLKEICAEEGLIALGYDDKVDPITRRMHQIAKLYLFSPSAGLVTCPMAMTDGAVKTLKTLGLYGKHDLATESIERLLSTDGKKAWTSGQWMTEKGGGSDVGGGCDTYAVHTEGDKYSLHGYKWFSSAIDADIALTLARIVDKDGKSGKGSRGLSLFRLKIRNTDGKLNGIQMIRLKNKLGTKQLPTAELLLDGTVAHCLGAPGRGVANISNMLNITRIHNAVASVSGMRRALSLARDYSTRRIVFGRPQAEWPLHTATLAKMEVETRGCFLLLMEAAQLMGLSESNGASAEQNALLRLITPVIKLYAGKMCVPLISEGMECFGGQGYIEDTGIAAGLRDAQVTPIWEGTTNVLSLDVLRVFAAKANVYDLFGQRVEEHLPRNGVEGLEKSTSEVRKAISKLRSILYKAIEVSDGSVHVDACARQIAFGIARIWAGSLLIRYACDEGATKADAEVAERWCSEQPLMDLQMSWLGKGRVELDRKIVFENFSEKFTNKL</sequence>
<comment type="similarity">
    <text evidence="1 4">Belongs to the acyl-CoA dehydrogenase family.</text>
</comment>
<evidence type="ECO:0000256" key="2">
    <source>
        <dbReference type="ARBA" id="ARBA00022630"/>
    </source>
</evidence>
<dbReference type="AlphaFoldDB" id="A0AA36M5Y4"/>
<dbReference type="InterPro" id="IPR036250">
    <property type="entry name" value="AcylCo_DH-like_C"/>
</dbReference>
<dbReference type="PANTHER" id="PTHR42707:SF2">
    <property type="entry name" value="ACD11 DEHYDROGENASE"/>
    <property type="match status" value="1"/>
</dbReference>
<dbReference type="InterPro" id="IPR052904">
    <property type="entry name" value="Acyl-CoA_dehydrogenase-like"/>
</dbReference>
<dbReference type="InterPro" id="IPR053998">
    <property type="entry name" value="ACDH-11_C"/>
</dbReference>
<reference evidence="9" key="1">
    <citation type="submission" date="2023-07" db="EMBL/GenBank/DDBJ databases">
        <authorList>
            <consortium name="CYATHOMIX"/>
        </authorList>
    </citation>
    <scope>NUCLEOTIDE SEQUENCE</scope>
    <source>
        <strain evidence="9">N/A</strain>
    </source>
</reference>
<dbReference type="SUPFAM" id="SSF56645">
    <property type="entry name" value="Acyl-CoA dehydrogenase NM domain-like"/>
    <property type="match status" value="1"/>
</dbReference>
<evidence type="ECO:0000259" key="7">
    <source>
        <dbReference type="Pfam" id="PF18158"/>
    </source>
</evidence>
<keyword evidence="4" id="KW-0560">Oxidoreductase</keyword>
<feature type="domain" description="Acyl-CoA dehydrogenase 11-like C-terminal" evidence="8">
    <location>
        <begin position="479"/>
        <end position="597"/>
    </location>
</feature>
<dbReference type="EMBL" id="CATQJL010000223">
    <property type="protein sequence ID" value="CAJ0599268.1"/>
    <property type="molecule type" value="Genomic_DNA"/>
</dbReference>
<gene>
    <name evidence="9" type="ORF">CYNAS_LOCUS11251</name>
</gene>
<dbReference type="Gene3D" id="2.40.110.20">
    <property type="match status" value="1"/>
</dbReference>
<evidence type="ECO:0000259" key="6">
    <source>
        <dbReference type="Pfam" id="PF02770"/>
    </source>
</evidence>
<evidence type="ECO:0000313" key="10">
    <source>
        <dbReference type="Proteomes" id="UP001176961"/>
    </source>
</evidence>
<organism evidence="9 10">
    <name type="scientific">Cylicocyclus nassatus</name>
    <name type="common">Nematode worm</name>
    <dbReference type="NCBI Taxonomy" id="53992"/>
    <lineage>
        <taxon>Eukaryota</taxon>
        <taxon>Metazoa</taxon>
        <taxon>Ecdysozoa</taxon>
        <taxon>Nematoda</taxon>
        <taxon>Chromadorea</taxon>
        <taxon>Rhabditida</taxon>
        <taxon>Rhabditina</taxon>
        <taxon>Rhabditomorpha</taxon>
        <taxon>Strongyloidea</taxon>
        <taxon>Strongylidae</taxon>
        <taxon>Cylicocyclus</taxon>
    </lineage>
</organism>
<dbReference type="Proteomes" id="UP001176961">
    <property type="component" value="Unassembled WGS sequence"/>
</dbReference>
<dbReference type="Gene3D" id="6.10.250.600">
    <property type="match status" value="1"/>
</dbReference>
<name>A0AA36M5Y4_CYLNA</name>
<dbReference type="Pfam" id="PF00441">
    <property type="entry name" value="Acyl-CoA_dh_1"/>
    <property type="match status" value="1"/>
</dbReference>
<dbReference type="InterPro" id="IPR009075">
    <property type="entry name" value="AcylCo_DH/oxidase_C"/>
</dbReference>
<accession>A0AA36M5Y4</accession>
<feature type="domain" description="Acyl-CoA oxidase/dehydrogenase middle" evidence="6">
    <location>
        <begin position="201"/>
        <end position="304"/>
    </location>
</feature>
<evidence type="ECO:0000256" key="4">
    <source>
        <dbReference type="RuleBase" id="RU362125"/>
    </source>
</evidence>
<dbReference type="SUPFAM" id="SSF47203">
    <property type="entry name" value="Acyl-CoA dehydrogenase C-terminal domain-like"/>
    <property type="match status" value="1"/>
</dbReference>
<comment type="cofactor">
    <cofactor evidence="4">
        <name>FAD</name>
        <dbReference type="ChEBI" id="CHEBI:57692"/>
    </cofactor>
</comment>
<feature type="domain" description="Adaptive response protein AidB N-terminal" evidence="7">
    <location>
        <begin position="38"/>
        <end position="190"/>
    </location>
</feature>
<evidence type="ECO:0000256" key="3">
    <source>
        <dbReference type="ARBA" id="ARBA00022827"/>
    </source>
</evidence>
<keyword evidence="10" id="KW-1185">Reference proteome</keyword>
<dbReference type="Gene3D" id="1.20.140.10">
    <property type="entry name" value="Butyryl-CoA Dehydrogenase, subunit A, domain 3"/>
    <property type="match status" value="1"/>
</dbReference>
<dbReference type="GO" id="GO:0003995">
    <property type="term" value="F:acyl-CoA dehydrogenase activity"/>
    <property type="evidence" value="ECO:0007669"/>
    <property type="project" value="TreeGrafter"/>
</dbReference>
<evidence type="ECO:0000313" key="9">
    <source>
        <dbReference type="EMBL" id="CAJ0599268.1"/>
    </source>
</evidence>
<evidence type="ECO:0000256" key="1">
    <source>
        <dbReference type="ARBA" id="ARBA00009347"/>
    </source>
</evidence>
<keyword evidence="3 4" id="KW-0274">FAD</keyword>
<dbReference type="Pfam" id="PF02770">
    <property type="entry name" value="Acyl-CoA_dh_M"/>
    <property type="match status" value="1"/>
</dbReference>
<dbReference type="InterPro" id="IPR041504">
    <property type="entry name" value="AidB_N"/>
</dbReference>
<dbReference type="Pfam" id="PF18158">
    <property type="entry name" value="AidB_N"/>
    <property type="match status" value="1"/>
</dbReference>
<dbReference type="InterPro" id="IPR009100">
    <property type="entry name" value="AcylCoA_DH/oxidase_NM_dom_sf"/>
</dbReference>
<evidence type="ECO:0000259" key="5">
    <source>
        <dbReference type="Pfam" id="PF00441"/>
    </source>
</evidence>
<dbReference type="PANTHER" id="PTHR42707">
    <property type="entry name" value="ACYL-COA DEHYDROGENASE"/>
    <property type="match status" value="1"/>
</dbReference>
<evidence type="ECO:0000259" key="8">
    <source>
        <dbReference type="Pfam" id="PF22217"/>
    </source>
</evidence>